<protein>
    <recommendedName>
        <fullName evidence="1">Phage neck terminator protein gp12-like domain-containing protein</fullName>
    </recommendedName>
</protein>
<gene>
    <name evidence="2" type="ORF">DSM19430T_26830</name>
</gene>
<dbReference type="AlphaFoldDB" id="A0A7J0BWA6"/>
<dbReference type="Pfam" id="PF23961">
    <property type="entry name" value="Phage_tail_terminator_9"/>
    <property type="match status" value="1"/>
</dbReference>
<accession>A0A7J0BWA6</accession>
<evidence type="ECO:0000259" key="1">
    <source>
        <dbReference type="Pfam" id="PF23961"/>
    </source>
</evidence>
<dbReference type="InterPro" id="IPR057087">
    <property type="entry name" value="Gp12-like"/>
</dbReference>
<evidence type="ECO:0000313" key="2">
    <source>
        <dbReference type="EMBL" id="GFM37999.1"/>
    </source>
</evidence>
<feature type="domain" description="Phage neck terminator protein gp12-like" evidence="1">
    <location>
        <begin position="22"/>
        <end position="168"/>
    </location>
</feature>
<comment type="caution">
    <text evidence="2">The sequence shown here is derived from an EMBL/GenBank/DDBJ whole genome shotgun (WGS) entry which is preliminary data.</text>
</comment>
<dbReference type="Proteomes" id="UP000503820">
    <property type="component" value="Unassembled WGS sequence"/>
</dbReference>
<sequence length="195" mass="20996">MPNTSATGGYLALTSVAPLSIIEDALHDLIAGITGLQGSLIRPRWQPEPPRQPKPSETWCAFGIMDHAVSNFPEVRHVGAGDGSDEIITQSRLTVMVAFYGPEGDATTLLLRDGLHVAQNRAGLRAMGLAFESAGDVTRNPELVGNRWLPRSDMTIFFRRETRRTVATLNLQHCGCGILETDCDLSVPLGGGCAE</sequence>
<evidence type="ECO:0000313" key="3">
    <source>
        <dbReference type="Proteomes" id="UP000503820"/>
    </source>
</evidence>
<dbReference type="EMBL" id="BLVP01000010">
    <property type="protein sequence ID" value="GFM37999.1"/>
    <property type="molecule type" value="Genomic_DNA"/>
</dbReference>
<keyword evidence="3" id="KW-1185">Reference proteome</keyword>
<proteinExistence type="predicted"/>
<organism evidence="2 3">
    <name type="scientific">Desulfovibrio psychrotolerans</name>
    <dbReference type="NCBI Taxonomy" id="415242"/>
    <lineage>
        <taxon>Bacteria</taxon>
        <taxon>Pseudomonadati</taxon>
        <taxon>Thermodesulfobacteriota</taxon>
        <taxon>Desulfovibrionia</taxon>
        <taxon>Desulfovibrionales</taxon>
        <taxon>Desulfovibrionaceae</taxon>
        <taxon>Desulfovibrio</taxon>
    </lineage>
</organism>
<reference evidence="2 3" key="1">
    <citation type="submission" date="2020-05" db="EMBL/GenBank/DDBJ databases">
        <title>Draft genome sequence of Desulfovibrio psychrotolerans JS1T.</title>
        <authorList>
            <person name="Ueno A."/>
            <person name="Tamazawa S."/>
            <person name="Tamamura S."/>
            <person name="Murakami T."/>
            <person name="Kiyama T."/>
            <person name="Inomata H."/>
            <person name="Amano Y."/>
            <person name="Miyakawa K."/>
            <person name="Tamaki H."/>
            <person name="Naganuma T."/>
            <person name="Kaneko K."/>
        </authorList>
    </citation>
    <scope>NUCLEOTIDE SEQUENCE [LARGE SCALE GENOMIC DNA]</scope>
    <source>
        <strain evidence="2 3">JS1</strain>
    </source>
</reference>
<name>A0A7J0BWA6_9BACT</name>
<dbReference type="RefSeq" id="WP_174410608.1">
    <property type="nucleotide sequence ID" value="NZ_BLVP01000010.1"/>
</dbReference>